<feature type="compositionally biased region" description="Basic and acidic residues" evidence="6">
    <location>
        <begin position="38"/>
        <end position="51"/>
    </location>
</feature>
<protein>
    <submittedName>
        <fullName evidence="9">ComEC/Rec2 family competence protein</fullName>
    </submittedName>
</protein>
<feature type="transmembrane region" description="Helical" evidence="7">
    <location>
        <begin position="356"/>
        <end position="372"/>
    </location>
</feature>
<evidence type="ECO:0000256" key="6">
    <source>
        <dbReference type="SAM" id="MobiDB-lite"/>
    </source>
</evidence>
<feature type="domain" description="ComEC/Rec2-related protein" evidence="8">
    <location>
        <begin position="282"/>
        <end position="561"/>
    </location>
</feature>
<reference evidence="9" key="2">
    <citation type="submission" date="2021-04" db="EMBL/GenBank/DDBJ databases">
        <authorList>
            <person name="Gilroy R."/>
        </authorList>
    </citation>
    <scope>NUCLEOTIDE SEQUENCE</scope>
    <source>
        <strain evidence="9">ChiHjej13B12-4958</strain>
    </source>
</reference>
<feature type="transmembrane region" description="Helical" evidence="7">
    <location>
        <begin position="82"/>
        <end position="100"/>
    </location>
</feature>
<feature type="transmembrane region" description="Helical" evidence="7">
    <location>
        <begin position="379"/>
        <end position="396"/>
    </location>
</feature>
<dbReference type="EMBL" id="DWVP01000024">
    <property type="protein sequence ID" value="HJC86079.1"/>
    <property type="molecule type" value="Genomic_DNA"/>
</dbReference>
<feature type="transmembrane region" description="Helical" evidence="7">
    <location>
        <begin position="567"/>
        <end position="584"/>
    </location>
</feature>
<dbReference type="Pfam" id="PF03772">
    <property type="entry name" value="Competence"/>
    <property type="match status" value="1"/>
</dbReference>
<dbReference type="PANTHER" id="PTHR30619:SF7">
    <property type="entry name" value="BETA-LACTAMASE DOMAIN PROTEIN"/>
    <property type="match status" value="1"/>
</dbReference>
<gene>
    <name evidence="9" type="ORF">H9751_11185</name>
</gene>
<evidence type="ECO:0000313" key="10">
    <source>
        <dbReference type="Proteomes" id="UP000823858"/>
    </source>
</evidence>
<evidence type="ECO:0000313" key="9">
    <source>
        <dbReference type="EMBL" id="HJC86079.1"/>
    </source>
</evidence>
<dbReference type="Proteomes" id="UP000823858">
    <property type="component" value="Unassembled WGS sequence"/>
</dbReference>
<name>A0A9D2QEH8_9CORY</name>
<evidence type="ECO:0000256" key="4">
    <source>
        <dbReference type="ARBA" id="ARBA00022989"/>
    </source>
</evidence>
<feature type="transmembrane region" description="Helical" evidence="7">
    <location>
        <begin position="333"/>
        <end position="350"/>
    </location>
</feature>
<dbReference type="InterPro" id="IPR004477">
    <property type="entry name" value="ComEC_N"/>
</dbReference>
<reference evidence="9" key="1">
    <citation type="journal article" date="2021" name="PeerJ">
        <title>Extensive microbial diversity within the chicken gut microbiome revealed by metagenomics and culture.</title>
        <authorList>
            <person name="Gilroy R."/>
            <person name="Ravi A."/>
            <person name="Getino M."/>
            <person name="Pursley I."/>
            <person name="Horton D.L."/>
            <person name="Alikhan N.F."/>
            <person name="Baker D."/>
            <person name="Gharbi K."/>
            <person name="Hall N."/>
            <person name="Watson M."/>
            <person name="Adriaenssens E.M."/>
            <person name="Foster-Nyarko E."/>
            <person name="Jarju S."/>
            <person name="Secka A."/>
            <person name="Antonio M."/>
            <person name="Oren A."/>
            <person name="Chaudhuri R.R."/>
            <person name="La Ragione R."/>
            <person name="Hildebrand F."/>
            <person name="Pallen M.J."/>
        </authorList>
    </citation>
    <scope>NUCLEOTIDE SEQUENCE</scope>
    <source>
        <strain evidence="9">ChiHjej13B12-4958</strain>
    </source>
</reference>
<keyword evidence="5 7" id="KW-0472">Membrane</keyword>
<evidence type="ECO:0000256" key="3">
    <source>
        <dbReference type="ARBA" id="ARBA00022692"/>
    </source>
</evidence>
<dbReference type="AlphaFoldDB" id="A0A9D2QEH8"/>
<feature type="transmembrane region" description="Helical" evidence="7">
    <location>
        <begin position="511"/>
        <end position="530"/>
    </location>
</feature>
<evidence type="ECO:0000259" key="8">
    <source>
        <dbReference type="Pfam" id="PF03772"/>
    </source>
</evidence>
<keyword evidence="2" id="KW-1003">Cell membrane</keyword>
<evidence type="ECO:0000256" key="2">
    <source>
        <dbReference type="ARBA" id="ARBA00022475"/>
    </source>
</evidence>
<keyword evidence="3 7" id="KW-0812">Transmembrane</keyword>
<comment type="subcellular location">
    <subcellularLocation>
        <location evidence="1">Cell membrane</location>
        <topology evidence="1">Multi-pass membrane protein</topology>
    </subcellularLocation>
</comment>
<feature type="transmembrane region" description="Helical" evidence="7">
    <location>
        <begin position="402"/>
        <end position="424"/>
    </location>
</feature>
<evidence type="ECO:0000256" key="1">
    <source>
        <dbReference type="ARBA" id="ARBA00004651"/>
    </source>
</evidence>
<evidence type="ECO:0000256" key="7">
    <source>
        <dbReference type="SAM" id="Phobius"/>
    </source>
</evidence>
<feature type="transmembrane region" description="Helical" evidence="7">
    <location>
        <begin position="120"/>
        <end position="139"/>
    </location>
</feature>
<proteinExistence type="predicted"/>
<dbReference type="InterPro" id="IPR052159">
    <property type="entry name" value="Competence_DNA_uptake"/>
</dbReference>
<comment type="caution">
    <text evidence="9">The sequence shown here is derived from an EMBL/GenBank/DDBJ whole genome shotgun (WGS) entry which is preliminary data.</text>
</comment>
<feature type="transmembrane region" description="Helical" evidence="7">
    <location>
        <begin position="478"/>
        <end position="504"/>
    </location>
</feature>
<organism evidence="9 10">
    <name type="scientific">Candidatus Corynebacterium faecigallinarum</name>
    <dbReference type="NCBI Taxonomy" id="2838528"/>
    <lineage>
        <taxon>Bacteria</taxon>
        <taxon>Bacillati</taxon>
        <taxon>Actinomycetota</taxon>
        <taxon>Actinomycetes</taxon>
        <taxon>Mycobacteriales</taxon>
        <taxon>Corynebacteriaceae</taxon>
        <taxon>Corynebacterium</taxon>
    </lineage>
</organism>
<feature type="transmembrane region" description="Helical" evidence="7">
    <location>
        <begin position="444"/>
        <end position="466"/>
    </location>
</feature>
<dbReference type="GO" id="GO:0005886">
    <property type="term" value="C:plasma membrane"/>
    <property type="evidence" value="ECO:0007669"/>
    <property type="project" value="UniProtKB-SubCell"/>
</dbReference>
<dbReference type="PANTHER" id="PTHR30619">
    <property type="entry name" value="DNA INTERNALIZATION/COMPETENCE PROTEIN COMEC/REC2"/>
    <property type="match status" value="1"/>
</dbReference>
<feature type="transmembrane region" description="Helical" evidence="7">
    <location>
        <begin position="542"/>
        <end position="560"/>
    </location>
</feature>
<accession>A0A9D2QEH8</accession>
<dbReference type="NCBIfam" id="TIGR00360">
    <property type="entry name" value="ComEC_N-term"/>
    <property type="match status" value="1"/>
</dbReference>
<feature type="region of interest" description="Disordered" evidence="6">
    <location>
        <begin position="1"/>
        <end position="51"/>
    </location>
</feature>
<keyword evidence="4 7" id="KW-1133">Transmembrane helix</keyword>
<feature type="transmembrane region" description="Helical" evidence="7">
    <location>
        <begin position="57"/>
        <end position="75"/>
    </location>
</feature>
<evidence type="ECO:0000256" key="5">
    <source>
        <dbReference type="ARBA" id="ARBA00023136"/>
    </source>
</evidence>
<sequence length="711" mass="73788">MSRSEEGSTRASARASARAPRPNPDLTPPPGSGTEWTVPDRDPRSPDVVRSRRGPDLRLVPVALAVWLAVILTVVTRTPWPAVACAGIAVVSAAAVWWGGPWRPGSVVEESVGRIVARTLTLTMLVAAAWSARAAWLVARVDRHVLRNGSSSWDGPVTVAAAPKQLDGGTVLLTVDIEDLGTVPVFLDERLIADAASDSHASHTDLRDTLLDLQPGTLLQLVATVRESERPSLVPLSLNAREVPEVTGTPEGVVGVTTHLRGSLRDAADGLPWSTGELVPGMVVGDISMQQTSTREEFLATGLTHLTAVSGANLAIITGSVLVLATAVRAPRWAQIVAAAVCLVAFVVLVGPEPSVLRAAVMGGVGLVAVWSARRTHGFAALSAAVLVLLAVDPGLAVEYAFILSVVATAGIVALAPLVTRRILQAWTDRRTTRAGRHDPPARWQAMLVGLVAVSLVADVVTAPVIVQMTGVFSPTAILANVLVGAAVPPVTVIGMLGALVAGVHAGAGTVVLTAAALPAWWILTVAAHLSSIDVLHTPGGFGWAGLVVASGTALVVVVVSRRWRAAAAGGLAVVIVVVLLGVQRGSLTTGPYSEKAGGDAGLVRTWSTDLDTVQWYLGVRPTEGAPQIITASGTEPGRYEVVLLDDEGSVLTEERRRENTATPPPELYVVTSCGRSRGMPSRTPAGVPVAFPCRDGTVVLAPDGLHASGR</sequence>
<feature type="compositionally biased region" description="Pro residues" evidence="6">
    <location>
        <begin position="21"/>
        <end position="31"/>
    </location>
</feature>
<feature type="compositionally biased region" description="Low complexity" evidence="6">
    <location>
        <begin position="9"/>
        <end position="20"/>
    </location>
</feature>